<dbReference type="AlphaFoldDB" id="C4GB40"/>
<protein>
    <submittedName>
        <fullName evidence="2">FAD dependent oxidoreductase</fullName>
    </submittedName>
</protein>
<dbReference type="Gene3D" id="3.50.50.60">
    <property type="entry name" value="FAD/NAD(P)-binding domain"/>
    <property type="match status" value="2"/>
</dbReference>
<evidence type="ECO:0000313" key="3">
    <source>
        <dbReference type="Proteomes" id="UP000003494"/>
    </source>
</evidence>
<dbReference type="Proteomes" id="UP000003494">
    <property type="component" value="Unassembled WGS sequence"/>
</dbReference>
<dbReference type="InterPro" id="IPR036188">
    <property type="entry name" value="FAD/NAD-bd_sf"/>
</dbReference>
<evidence type="ECO:0000313" key="2">
    <source>
        <dbReference type="EMBL" id="EEP28333.1"/>
    </source>
</evidence>
<dbReference type="PANTHER" id="PTHR42842:SF3">
    <property type="entry name" value="FAD_NAD(P)-BINDING OXIDOREDUCTASE FAMILY PROTEIN"/>
    <property type="match status" value="1"/>
</dbReference>
<dbReference type="PANTHER" id="PTHR42842">
    <property type="entry name" value="FAD/NAD(P)-BINDING OXIDOREDUCTASE"/>
    <property type="match status" value="1"/>
</dbReference>
<organism evidence="2 3">
    <name type="scientific">Shuttleworthella satelles DSM 14600</name>
    <dbReference type="NCBI Taxonomy" id="626523"/>
    <lineage>
        <taxon>Bacteria</taxon>
        <taxon>Bacillati</taxon>
        <taxon>Bacillota</taxon>
        <taxon>Clostridia</taxon>
        <taxon>Lachnospirales</taxon>
        <taxon>Lachnospiraceae</taxon>
        <taxon>Shuttleworthella</taxon>
    </lineage>
</organism>
<keyword evidence="3" id="KW-1185">Reference proteome</keyword>
<dbReference type="Gene3D" id="3.30.70.2700">
    <property type="match status" value="1"/>
</dbReference>
<dbReference type="PIRSF" id="PIRSF038984">
    <property type="entry name" value="FAD_binding_protein"/>
    <property type="match status" value="1"/>
</dbReference>
<dbReference type="InterPro" id="IPR028348">
    <property type="entry name" value="FAD-binding_protein"/>
</dbReference>
<name>C4GB40_9FIRM</name>
<dbReference type="SUPFAM" id="SSF51905">
    <property type="entry name" value="FAD/NAD(P)-binding domain"/>
    <property type="match status" value="1"/>
</dbReference>
<dbReference type="HOGENOM" id="CLU_028644_3_0_9"/>
<dbReference type="STRING" id="626523.GCWU000342_01141"/>
<dbReference type="EMBL" id="ACIP02000002">
    <property type="protein sequence ID" value="EEP28333.1"/>
    <property type="molecule type" value="Genomic_DNA"/>
</dbReference>
<accession>C4GB40</accession>
<dbReference type="Pfam" id="PF21688">
    <property type="entry name" value="FAD-depend_C"/>
    <property type="match status" value="1"/>
</dbReference>
<reference evidence="2" key="1">
    <citation type="submission" date="2009-04" db="EMBL/GenBank/DDBJ databases">
        <authorList>
            <person name="Weinstock G."/>
            <person name="Sodergren E."/>
            <person name="Clifton S."/>
            <person name="Fulton L."/>
            <person name="Fulton B."/>
            <person name="Courtney L."/>
            <person name="Fronick C."/>
            <person name="Harrison M."/>
            <person name="Strong C."/>
            <person name="Farmer C."/>
            <person name="Delahaunty K."/>
            <person name="Markovic C."/>
            <person name="Hall O."/>
            <person name="Minx P."/>
            <person name="Tomlinson C."/>
            <person name="Mitreva M."/>
            <person name="Nelson J."/>
            <person name="Hou S."/>
            <person name="Wollam A."/>
            <person name="Pepin K.H."/>
            <person name="Johnson M."/>
            <person name="Bhonagiri V."/>
            <person name="Nash W.E."/>
            <person name="Warren W."/>
            <person name="Chinwalla A."/>
            <person name="Mardis E.R."/>
            <person name="Wilson R.K."/>
        </authorList>
    </citation>
    <scope>NUCLEOTIDE SEQUENCE [LARGE SCALE GENOMIC DNA]</scope>
    <source>
        <strain evidence="2">DSM 14600</strain>
    </source>
</reference>
<dbReference type="RefSeq" id="WP_006906151.1">
    <property type="nucleotide sequence ID" value="NZ_GG665866.1"/>
</dbReference>
<gene>
    <name evidence="2" type="ORF">GCWU000342_01141</name>
</gene>
<proteinExistence type="predicted"/>
<feature type="domain" description="FAD-dependent protein C-terminal" evidence="1">
    <location>
        <begin position="303"/>
        <end position="495"/>
    </location>
</feature>
<comment type="caution">
    <text evidence="2">The sequence shown here is derived from an EMBL/GenBank/DDBJ whole genome shotgun (WGS) entry which is preliminary data.</text>
</comment>
<dbReference type="InterPro" id="IPR049516">
    <property type="entry name" value="FAD-depend_C"/>
</dbReference>
<dbReference type="eggNOG" id="COG2509">
    <property type="taxonomic scope" value="Bacteria"/>
</dbReference>
<sequence>MIRLTQLHLPVSSEGQDKEEERRALRKKTASLLGIPEERIKMLQILRRSIDARKKPRLFYSYSLAVSCGKEEKLLRRHAGDNRISAYHPQRYLLPDPIAGRRVSGRAEEKPVIIGSGPAGIFAAYLLALAGLQPLVIERGKTVDERMADVEAFWRTGRLDPSSNVQFGEGGAGTFSDGKLNTQVRDSLGRNRFVLETLAACGAPQEILIDAKPHIGTDILVLVMRNLRQKIIDLGGSFRFQTRMTRPLIREGRIEGLYFRKGSSSDREEEFLPCSRLVLAIGHSARDSFETLYNEQVPMEAKPFALGFRVEHPQKMIDDSQYGKTSRPPVPASYKLARSLPGRRGVYSFCMCPGGYVVNASSETGRLAVNGMSYANRGSANANSAIVLTVGKREFDMRDPLAGMAYQREMEKRAYALGQGSIPQQLWGDYLVNRPSSSYGSFASCARGDCRLTNLRGFLSEDMEADLIDAMSFFGKKISGFDDENAILSAVESRTSSPVRILRGENFQSKIKGLYPCGEGAGYAGGITSAAMDGLKVAEAIIREYADTVT</sequence>
<evidence type="ECO:0000259" key="1">
    <source>
        <dbReference type="Pfam" id="PF21688"/>
    </source>
</evidence>